<dbReference type="EMBL" id="JAUEPU010000012">
    <property type="protein sequence ID" value="KAK0497706.1"/>
    <property type="molecule type" value="Genomic_DNA"/>
</dbReference>
<evidence type="ECO:0000313" key="2">
    <source>
        <dbReference type="Proteomes" id="UP001175228"/>
    </source>
</evidence>
<proteinExistence type="predicted"/>
<organism evidence="1 2">
    <name type="scientific">Armillaria luteobubalina</name>
    <dbReference type="NCBI Taxonomy" id="153913"/>
    <lineage>
        <taxon>Eukaryota</taxon>
        <taxon>Fungi</taxon>
        <taxon>Dikarya</taxon>
        <taxon>Basidiomycota</taxon>
        <taxon>Agaricomycotina</taxon>
        <taxon>Agaricomycetes</taxon>
        <taxon>Agaricomycetidae</taxon>
        <taxon>Agaricales</taxon>
        <taxon>Marasmiineae</taxon>
        <taxon>Physalacriaceae</taxon>
        <taxon>Armillaria</taxon>
    </lineage>
</organism>
<accession>A0AA39Q9A9</accession>
<sequence>MTRLNALRSFNLKLVVIQFVLRCYAIILFPKSANLQIPDIQTCLCKFTASMFNVRPANLFWYSIPSNLFQIKKMYTSSDPDIRFQPSLRIVVRQPSCTSSMMLTDSFALAFCRPNRVQLLLSLTKRDSVNYLSLILSIRHY</sequence>
<dbReference type="AlphaFoldDB" id="A0AA39Q9A9"/>
<keyword evidence="2" id="KW-1185">Reference proteome</keyword>
<comment type="caution">
    <text evidence="1">The sequence shown here is derived from an EMBL/GenBank/DDBJ whole genome shotgun (WGS) entry which is preliminary data.</text>
</comment>
<dbReference type="Proteomes" id="UP001175228">
    <property type="component" value="Unassembled WGS sequence"/>
</dbReference>
<reference evidence="1" key="1">
    <citation type="submission" date="2023-06" db="EMBL/GenBank/DDBJ databases">
        <authorList>
            <consortium name="Lawrence Berkeley National Laboratory"/>
            <person name="Ahrendt S."/>
            <person name="Sahu N."/>
            <person name="Indic B."/>
            <person name="Wong-Bajracharya J."/>
            <person name="Merenyi Z."/>
            <person name="Ke H.-M."/>
            <person name="Monk M."/>
            <person name="Kocsube S."/>
            <person name="Drula E."/>
            <person name="Lipzen A."/>
            <person name="Balint B."/>
            <person name="Henrissat B."/>
            <person name="Andreopoulos B."/>
            <person name="Martin F.M."/>
            <person name="Harder C.B."/>
            <person name="Rigling D."/>
            <person name="Ford K.L."/>
            <person name="Foster G.D."/>
            <person name="Pangilinan J."/>
            <person name="Papanicolaou A."/>
            <person name="Barry K."/>
            <person name="LaButti K."/>
            <person name="Viragh M."/>
            <person name="Koriabine M."/>
            <person name="Yan M."/>
            <person name="Riley R."/>
            <person name="Champramary S."/>
            <person name="Plett K.L."/>
            <person name="Tsai I.J."/>
            <person name="Slot J."/>
            <person name="Sipos G."/>
            <person name="Plett J."/>
            <person name="Nagy L.G."/>
            <person name="Grigoriev I.V."/>
        </authorList>
    </citation>
    <scope>NUCLEOTIDE SEQUENCE</scope>
    <source>
        <strain evidence="1">HWK02</strain>
    </source>
</reference>
<protein>
    <submittedName>
        <fullName evidence="1">Uncharacterized protein</fullName>
    </submittedName>
</protein>
<name>A0AA39Q9A9_9AGAR</name>
<evidence type="ECO:0000313" key="1">
    <source>
        <dbReference type="EMBL" id="KAK0497706.1"/>
    </source>
</evidence>
<gene>
    <name evidence="1" type="ORF">EDD18DRAFT_116132</name>
</gene>